<protein>
    <submittedName>
        <fullName evidence="1">Uncharacterized protein</fullName>
    </submittedName>
</protein>
<proteinExistence type="predicted"/>
<dbReference type="EMBL" id="JACXVP010000003">
    <property type="protein sequence ID" value="KAG5619462.1"/>
    <property type="molecule type" value="Genomic_DNA"/>
</dbReference>
<accession>A0A9J6A4A0</accession>
<dbReference type="AlphaFoldDB" id="A0A9J6A4A0"/>
<sequence>MSKKVVTRRELLDRWRGIEEEDEDDDIASVDSLKRHRFRQLKEEWSCSQFHQNYIFPISTFSDAFNYLIFMPQENHIWCGSWDLMGPLLETFYNYFKDDRTDSPLKLLLDRTSREMRQCTQCICQYHQAQELYSTEYDPTSIGPLLEVLRTLDEERISQHLKEINNRLRCGDYDIVHGSGEIVGVMFEVFPFTLLPPSNA</sequence>
<reference evidence="1 2" key="1">
    <citation type="submission" date="2020-09" db="EMBL/GenBank/DDBJ databases">
        <title>De no assembly of potato wild relative species, Solanum commersonii.</title>
        <authorList>
            <person name="Cho K."/>
        </authorList>
    </citation>
    <scope>NUCLEOTIDE SEQUENCE [LARGE SCALE GENOMIC DNA]</scope>
    <source>
        <strain evidence="1">LZ3.2</strain>
        <tissue evidence="1">Leaf</tissue>
    </source>
</reference>
<comment type="caution">
    <text evidence="1">The sequence shown here is derived from an EMBL/GenBank/DDBJ whole genome shotgun (WGS) entry which is preliminary data.</text>
</comment>
<organism evidence="1 2">
    <name type="scientific">Solanum commersonii</name>
    <name type="common">Commerson's wild potato</name>
    <name type="synonym">Commerson's nightshade</name>
    <dbReference type="NCBI Taxonomy" id="4109"/>
    <lineage>
        <taxon>Eukaryota</taxon>
        <taxon>Viridiplantae</taxon>
        <taxon>Streptophyta</taxon>
        <taxon>Embryophyta</taxon>
        <taxon>Tracheophyta</taxon>
        <taxon>Spermatophyta</taxon>
        <taxon>Magnoliopsida</taxon>
        <taxon>eudicotyledons</taxon>
        <taxon>Gunneridae</taxon>
        <taxon>Pentapetalae</taxon>
        <taxon>asterids</taxon>
        <taxon>lamiids</taxon>
        <taxon>Solanales</taxon>
        <taxon>Solanaceae</taxon>
        <taxon>Solanoideae</taxon>
        <taxon>Solaneae</taxon>
        <taxon>Solanum</taxon>
    </lineage>
</organism>
<dbReference type="Proteomes" id="UP000824120">
    <property type="component" value="Chromosome 3"/>
</dbReference>
<evidence type="ECO:0000313" key="2">
    <source>
        <dbReference type="Proteomes" id="UP000824120"/>
    </source>
</evidence>
<keyword evidence="2" id="KW-1185">Reference proteome</keyword>
<dbReference type="OrthoDB" id="6513042at2759"/>
<gene>
    <name evidence="1" type="ORF">H5410_019286</name>
</gene>
<evidence type="ECO:0000313" key="1">
    <source>
        <dbReference type="EMBL" id="KAG5619462.1"/>
    </source>
</evidence>
<name>A0A9J6A4A0_SOLCO</name>